<proteinExistence type="predicted"/>
<accession>A0A6J6J867</accession>
<gene>
    <name evidence="1" type="ORF">UFOPK2000_00859</name>
</gene>
<organism evidence="1">
    <name type="scientific">freshwater metagenome</name>
    <dbReference type="NCBI Taxonomy" id="449393"/>
    <lineage>
        <taxon>unclassified sequences</taxon>
        <taxon>metagenomes</taxon>
        <taxon>ecological metagenomes</taxon>
    </lineage>
</organism>
<name>A0A6J6J867_9ZZZZ</name>
<evidence type="ECO:0000313" key="1">
    <source>
        <dbReference type="EMBL" id="CAB4633171.1"/>
    </source>
</evidence>
<dbReference type="AlphaFoldDB" id="A0A6J6J867"/>
<dbReference type="EMBL" id="CAEZVK010000082">
    <property type="protein sequence ID" value="CAB4633171.1"/>
    <property type="molecule type" value="Genomic_DNA"/>
</dbReference>
<protein>
    <submittedName>
        <fullName evidence="1">Unannotated protein</fullName>
    </submittedName>
</protein>
<sequence length="102" mass="11112">MRDLVDACENFSVGPALIFKNEVDLVGRPFADHVEQRTEGRRELRKDATGSAENFGLGDLKWHAGAGEHRHCLIECHTHGHSLPTTVGGDATGQKTCFATGR</sequence>
<reference evidence="1" key="1">
    <citation type="submission" date="2020-05" db="EMBL/GenBank/DDBJ databases">
        <authorList>
            <person name="Chiriac C."/>
            <person name="Salcher M."/>
            <person name="Ghai R."/>
            <person name="Kavagutti S V."/>
        </authorList>
    </citation>
    <scope>NUCLEOTIDE SEQUENCE</scope>
</reference>